<evidence type="ECO:0000313" key="3">
    <source>
        <dbReference type="Proteomes" id="UP000799770"/>
    </source>
</evidence>
<dbReference type="Gene3D" id="3.30.710.10">
    <property type="entry name" value="Potassium Channel Kv1.1, Chain A"/>
    <property type="match status" value="1"/>
</dbReference>
<evidence type="ECO:0000313" key="2">
    <source>
        <dbReference type="EMBL" id="KAF2121754.1"/>
    </source>
</evidence>
<evidence type="ECO:0000259" key="1">
    <source>
        <dbReference type="PROSITE" id="PS50097"/>
    </source>
</evidence>
<accession>A0A6A5ZRZ8</accession>
<protein>
    <recommendedName>
        <fullName evidence="1">BTB domain-containing protein</fullName>
    </recommendedName>
</protein>
<dbReference type="SUPFAM" id="SSF54695">
    <property type="entry name" value="POZ domain"/>
    <property type="match status" value="1"/>
</dbReference>
<dbReference type="InterPro" id="IPR000210">
    <property type="entry name" value="BTB/POZ_dom"/>
</dbReference>
<dbReference type="PROSITE" id="PS50097">
    <property type="entry name" value="BTB"/>
    <property type="match status" value="1"/>
</dbReference>
<organism evidence="2 3">
    <name type="scientific">Lophiotrema nucula</name>
    <dbReference type="NCBI Taxonomy" id="690887"/>
    <lineage>
        <taxon>Eukaryota</taxon>
        <taxon>Fungi</taxon>
        <taxon>Dikarya</taxon>
        <taxon>Ascomycota</taxon>
        <taxon>Pezizomycotina</taxon>
        <taxon>Dothideomycetes</taxon>
        <taxon>Pleosporomycetidae</taxon>
        <taxon>Pleosporales</taxon>
        <taxon>Lophiotremataceae</taxon>
        <taxon>Lophiotrema</taxon>
    </lineage>
</organism>
<sequence>VVKVLVGKDREEYIIHKQVLTRSSPFFQSAMKRQWAERRKEPNTVELLDDNSAAFTLYSQWLYTGSIPTAEESLREVPYRDLVHAYLLGDKLMDFQFQNSVVTSMIAVEAEYGMYPSSQDIHDIYDCTPESSPARQLFVDFYARAVSNNEDWNANLEGCPQQFLVKVIQVRLDLGHA</sequence>
<dbReference type="AlphaFoldDB" id="A0A6A5ZRZ8"/>
<dbReference type="EMBL" id="ML977311">
    <property type="protein sequence ID" value="KAF2121754.1"/>
    <property type="molecule type" value="Genomic_DNA"/>
</dbReference>
<name>A0A6A5ZRZ8_9PLEO</name>
<dbReference type="InterPro" id="IPR011333">
    <property type="entry name" value="SKP1/BTB/POZ_sf"/>
</dbReference>
<gene>
    <name evidence="2" type="ORF">BDV96DRAFT_483372</name>
</gene>
<proteinExistence type="predicted"/>
<dbReference type="PANTHER" id="PTHR47843">
    <property type="entry name" value="BTB DOMAIN-CONTAINING PROTEIN-RELATED"/>
    <property type="match status" value="1"/>
</dbReference>
<dbReference type="Pfam" id="PF00651">
    <property type="entry name" value="BTB"/>
    <property type="match status" value="1"/>
</dbReference>
<keyword evidence="3" id="KW-1185">Reference proteome</keyword>
<dbReference type="Proteomes" id="UP000799770">
    <property type="component" value="Unassembled WGS sequence"/>
</dbReference>
<dbReference type="CDD" id="cd18186">
    <property type="entry name" value="BTB_POZ_ZBTB_KLHL-like"/>
    <property type="match status" value="1"/>
</dbReference>
<feature type="domain" description="BTB" evidence="1">
    <location>
        <begin position="1"/>
        <end position="71"/>
    </location>
</feature>
<reference evidence="2" key="1">
    <citation type="journal article" date="2020" name="Stud. Mycol.">
        <title>101 Dothideomycetes genomes: a test case for predicting lifestyles and emergence of pathogens.</title>
        <authorList>
            <person name="Haridas S."/>
            <person name="Albert R."/>
            <person name="Binder M."/>
            <person name="Bloem J."/>
            <person name="Labutti K."/>
            <person name="Salamov A."/>
            <person name="Andreopoulos B."/>
            <person name="Baker S."/>
            <person name="Barry K."/>
            <person name="Bills G."/>
            <person name="Bluhm B."/>
            <person name="Cannon C."/>
            <person name="Castanera R."/>
            <person name="Culley D."/>
            <person name="Daum C."/>
            <person name="Ezra D."/>
            <person name="Gonzalez J."/>
            <person name="Henrissat B."/>
            <person name="Kuo A."/>
            <person name="Liang C."/>
            <person name="Lipzen A."/>
            <person name="Lutzoni F."/>
            <person name="Magnuson J."/>
            <person name="Mondo S."/>
            <person name="Nolan M."/>
            <person name="Ohm R."/>
            <person name="Pangilinan J."/>
            <person name="Park H.-J."/>
            <person name="Ramirez L."/>
            <person name="Alfaro M."/>
            <person name="Sun H."/>
            <person name="Tritt A."/>
            <person name="Yoshinaga Y."/>
            <person name="Zwiers L.-H."/>
            <person name="Turgeon B."/>
            <person name="Goodwin S."/>
            <person name="Spatafora J."/>
            <person name="Crous P."/>
            <person name="Grigoriev I."/>
        </authorList>
    </citation>
    <scope>NUCLEOTIDE SEQUENCE</scope>
    <source>
        <strain evidence="2">CBS 627.86</strain>
    </source>
</reference>
<dbReference type="OrthoDB" id="3794732at2759"/>
<dbReference type="PANTHER" id="PTHR47843:SF2">
    <property type="entry name" value="BTB DOMAIN-CONTAINING PROTEIN"/>
    <property type="match status" value="1"/>
</dbReference>
<feature type="non-terminal residue" evidence="2">
    <location>
        <position position="1"/>
    </location>
</feature>